<dbReference type="AlphaFoldDB" id="A0A0B7FA97"/>
<feature type="transmembrane region" description="Helical" evidence="1">
    <location>
        <begin position="117"/>
        <end position="144"/>
    </location>
</feature>
<protein>
    <recommendedName>
        <fullName evidence="4">Transmembrane protein</fullName>
    </recommendedName>
</protein>
<feature type="transmembrane region" description="Helical" evidence="1">
    <location>
        <begin position="182"/>
        <end position="203"/>
    </location>
</feature>
<dbReference type="STRING" id="1108050.A0A0B7FA97"/>
<gene>
    <name evidence="2" type="ORF">RSOLAG1IB_11230</name>
</gene>
<reference evidence="2 3" key="1">
    <citation type="submission" date="2014-11" db="EMBL/GenBank/DDBJ databases">
        <authorList>
            <person name="Wibberg Daniel"/>
        </authorList>
    </citation>
    <scope>NUCLEOTIDE SEQUENCE [LARGE SCALE GENOMIC DNA]</scope>
    <source>
        <strain evidence="2">Rhizoctonia solani AG1-IB 7/3/14</strain>
    </source>
</reference>
<feature type="transmembrane region" description="Helical" evidence="1">
    <location>
        <begin position="302"/>
        <end position="323"/>
    </location>
</feature>
<proteinExistence type="predicted"/>
<evidence type="ECO:0000313" key="2">
    <source>
        <dbReference type="EMBL" id="CEL53098.1"/>
    </source>
</evidence>
<keyword evidence="1" id="KW-0812">Transmembrane</keyword>
<feature type="transmembrane region" description="Helical" evidence="1">
    <location>
        <begin position="223"/>
        <end position="245"/>
    </location>
</feature>
<keyword evidence="1" id="KW-0472">Membrane</keyword>
<dbReference type="OrthoDB" id="193478at2759"/>
<accession>A0A0B7FA97</accession>
<sequence length="355" mass="39226">MTTAPETIFYPTYNPPYSPHQIGADVSAYGHTGAVVHKEFVDTESERASTSNASVARGPWWMLGFEKRLSLAFFILFAGAAIGFSLAGLEKMNFRTLIKTTTPAEGYWYQKLPWKTFIMLHILTTIPATFLSVFCFLPVTFKIWPRFHGLLGYLVSVLLVISCVAGGIMARRAQGGDLGVQVGYYLLASGAASAVVMGCIEGWRGAFDAHREWMLRAWVYNGALITTHATVIISARVISLIGGYYTSMRCSEVGYLLSSELIGQDYPACSTVEAIANPDSFYVPIKASWDGGKIGQSSAVRAAFGMSMLLAIFLHCVGVEIYLHATRDEARKLNEWSRRRRIRAPVHSDQQYELS</sequence>
<dbReference type="Proteomes" id="UP000059188">
    <property type="component" value="Unassembled WGS sequence"/>
</dbReference>
<evidence type="ECO:0008006" key="4">
    <source>
        <dbReference type="Google" id="ProtNLM"/>
    </source>
</evidence>
<feature type="transmembrane region" description="Helical" evidence="1">
    <location>
        <begin position="69"/>
        <end position="89"/>
    </location>
</feature>
<dbReference type="Pfam" id="PF10067">
    <property type="entry name" value="DUF2306"/>
    <property type="match status" value="1"/>
</dbReference>
<evidence type="ECO:0000256" key="1">
    <source>
        <dbReference type="SAM" id="Phobius"/>
    </source>
</evidence>
<dbReference type="InterPro" id="IPR018750">
    <property type="entry name" value="DUF2306_membrane"/>
</dbReference>
<feature type="transmembrane region" description="Helical" evidence="1">
    <location>
        <begin position="150"/>
        <end position="170"/>
    </location>
</feature>
<dbReference type="EMBL" id="LN679211">
    <property type="protein sequence ID" value="CEL53098.1"/>
    <property type="molecule type" value="Genomic_DNA"/>
</dbReference>
<name>A0A0B7FA97_THACB</name>
<organism evidence="2 3">
    <name type="scientific">Thanatephorus cucumeris (strain AG1-IB / isolate 7/3/14)</name>
    <name type="common">Lettuce bottom rot fungus</name>
    <name type="synonym">Rhizoctonia solani</name>
    <dbReference type="NCBI Taxonomy" id="1108050"/>
    <lineage>
        <taxon>Eukaryota</taxon>
        <taxon>Fungi</taxon>
        <taxon>Dikarya</taxon>
        <taxon>Basidiomycota</taxon>
        <taxon>Agaricomycotina</taxon>
        <taxon>Agaricomycetes</taxon>
        <taxon>Cantharellales</taxon>
        <taxon>Ceratobasidiaceae</taxon>
        <taxon>Rhizoctonia</taxon>
        <taxon>Rhizoctonia solani AG-1</taxon>
    </lineage>
</organism>
<keyword evidence="1" id="KW-1133">Transmembrane helix</keyword>
<evidence type="ECO:0000313" key="3">
    <source>
        <dbReference type="Proteomes" id="UP000059188"/>
    </source>
</evidence>
<keyword evidence="3" id="KW-1185">Reference proteome</keyword>